<organism evidence="1 2">
    <name type="scientific">Sphingomonas mucosissima</name>
    <dbReference type="NCBI Taxonomy" id="370959"/>
    <lineage>
        <taxon>Bacteria</taxon>
        <taxon>Pseudomonadati</taxon>
        <taxon>Pseudomonadota</taxon>
        <taxon>Alphaproteobacteria</taxon>
        <taxon>Sphingomonadales</taxon>
        <taxon>Sphingomonadaceae</taxon>
        <taxon>Sphingomonas</taxon>
    </lineage>
</organism>
<comment type="caution">
    <text evidence="1">The sequence shown here is derived from an EMBL/GenBank/DDBJ whole genome shotgun (WGS) entry which is preliminary data.</text>
</comment>
<sequence length="414" mass="46284">MRILDAALDRAWQRGWSQRPTLDPDELVHKAVQKAALPIDREENGWRERLALLCSDLESVADLTPLGRTIAHGQLVAALCNRIRFHALWRRHSEIAEQPITAPIIIVGQMRSGTTRMQRLLACDPRLTFTRFFESWNPLPRTIGRSWMDDRKLRGWLAMLSVRALNPAFDAIHPTSWNAADEEIGLQSVSIFGSAFEVQWRVPAYTAAVEADDGIATYAEFRRLLQTIAWLRRDDGTRPWILKVPQFSQDLAAVLHTFPDARLVCLSRDPQQVIASSASLVRNQMAIQSASVDPEWIGREWTRKVALRDGRTAIARAGSDVAQVDVAYADVERDWQGEMARVYGMLGMPLSSTALARMGDYAGKSRMGRHARHRYGAADFGLAPRVDELMGEDAGGPGRYLSTVQVHRGTAPAA</sequence>
<name>A0A245ZFH2_9SPHN</name>
<dbReference type="Proteomes" id="UP000197783">
    <property type="component" value="Unassembled WGS sequence"/>
</dbReference>
<dbReference type="InterPro" id="IPR027417">
    <property type="entry name" value="P-loop_NTPase"/>
</dbReference>
<evidence type="ECO:0000313" key="2">
    <source>
        <dbReference type="Proteomes" id="UP000197783"/>
    </source>
</evidence>
<dbReference type="Pfam" id="PF13469">
    <property type="entry name" value="Sulfotransfer_3"/>
    <property type="match status" value="1"/>
</dbReference>
<dbReference type="EMBL" id="NBBJ01000005">
    <property type="protein sequence ID" value="OWK28496.1"/>
    <property type="molecule type" value="Genomic_DNA"/>
</dbReference>
<protein>
    <recommendedName>
        <fullName evidence="3">Sulfotransferase domain protein</fullName>
    </recommendedName>
</protein>
<dbReference type="PANTHER" id="PTHR36451">
    <property type="entry name" value="PAPS-DEPENDENT SULFOTRANSFERASE STF3"/>
    <property type="match status" value="1"/>
</dbReference>
<gene>
    <name evidence="1" type="ORF">SPMU_27570</name>
</gene>
<reference evidence="1 2" key="1">
    <citation type="submission" date="2017-03" db="EMBL/GenBank/DDBJ databases">
        <title>Genome sequence of Sphingomonas mucosissima DSM 17494.</title>
        <authorList>
            <person name="Poehlein A."/>
            <person name="Wuebbeler J.H."/>
            <person name="Steinbuechel A."/>
            <person name="Daniel R."/>
        </authorList>
    </citation>
    <scope>NUCLEOTIDE SEQUENCE [LARGE SCALE GENOMIC DNA]</scope>
    <source>
        <strain evidence="1 2">DSM 17494</strain>
    </source>
</reference>
<evidence type="ECO:0008006" key="3">
    <source>
        <dbReference type="Google" id="ProtNLM"/>
    </source>
</evidence>
<accession>A0A245ZFH2</accession>
<evidence type="ECO:0000313" key="1">
    <source>
        <dbReference type="EMBL" id="OWK28496.1"/>
    </source>
</evidence>
<dbReference type="SUPFAM" id="SSF52540">
    <property type="entry name" value="P-loop containing nucleoside triphosphate hydrolases"/>
    <property type="match status" value="1"/>
</dbReference>
<dbReference type="Gene3D" id="3.40.50.300">
    <property type="entry name" value="P-loop containing nucleotide triphosphate hydrolases"/>
    <property type="match status" value="1"/>
</dbReference>
<dbReference type="AlphaFoldDB" id="A0A245ZFH2"/>
<dbReference type="InterPro" id="IPR052736">
    <property type="entry name" value="Stf3_sulfotransferase"/>
</dbReference>
<keyword evidence="2" id="KW-1185">Reference proteome</keyword>
<dbReference type="PANTHER" id="PTHR36451:SF1">
    <property type="entry name" value="OMEGA-HYDROXY-BETA-DIHYDROMENAQUINONE-9 SULFOTRANSFERASE STF3"/>
    <property type="match status" value="1"/>
</dbReference>
<proteinExistence type="predicted"/>